<protein>
    <submittedName>
        <fullName evidence="1">Uncharacterized protein</fullName>
    </submittedName>
</protein>
<feature type="non-terminal residue" evidence="1">
    <location>
        <position position="1"/>
    </location>
</feature>
<sequence length="243" mass="27084">FYTGPKAFVTGLFGEFDKPWEMEPESSSPSDVMAAKVHDQMYQDFITVPSLLSQISRNYPGHHEDGRWIEGEEAYEMYVHRQVKDGMHRRDVEQDLLETYERDSEAAAARRGQTFPYYGIPYWTDALTGLGEVTGSLLNMAGLGFWAPTWADDIQTLGSIRRSIHEPGSSEGIIGEILAGAIRNFGQMFMAQRAGVRLGLKGPGTAALLYSGHTLAEISRSWRDFRDGGLDKADSAMWSLYSG</sequence>
<name>A0A383C291_9ZZZZ</name>
<organism evidence="1">
    <name type="scientific">marine metagenome</name>
    <dbReference type="NCBI Taxonomy" id="408172"/>
    <lineage>
        <taxon>unclassified sequences</taxon>
        <taxon>metagenomes</taxon>
        <taxon>ecological metagenomes</taxon>
    </lineage>
</organism>
<dbReference type="AlphaFoldDB" id="A0A383C291"/>
<proteinExistence type="predicted"/>
<accession>A0A383C291</accession>
<gene>
    <name evidence="1" type="ORF">METZ01_LOCUS479158</name>
</gene>
<dbReference type="EMBL" id="UINC01205228">
    <property type="protein sequence ID" value="SVE26304.1"/>
    <property type="molecule type" value="Genomic_DNA"/>
</dbReference>
<reference evidence="1" key="1">
    <citation type="submission" date="2018-05" db="EMBL/GenBank/DDBJ databases">
        <authorList>
            <person name="Lanie J.A."/>
            <person name="Ng W.-L."/>
            <person name="Kazmierczak K.M."/>
            <person name="Andrzejewski T.M."/>
            <person name="Davidsen T.M."/>
            <person name="Wayne K.J."/>
            <person name="Tettelin H."/>
            <person name="Glass J.I."/>
            <person name="Rusch D."/>
            <person name="Podicherti R."/>
            <person name="Tsui H.-C.T."/>
            <person name="Winkler M.E."/>
        </authorList>
    </citation>
    <scope>NUCLEOTIDE SEQUENCE</scope>
</reference>
<feature type="non-terminal residue" evidence="1">
    <location>
        <position position="243"/>
    </location>
</feature>
<evidence type="ECO:0000313" key="1">
    <source>
        <dbReference type="EMBL" id="SVE26304.1"/>
    </source>
</evidence>